<dbReference type="PROSITE" id="PS00141">
    <property type="entry name" value="ASP_PROTEASE"/>
    <property type="match status" value="1"/>
</dbReference>
<dbReference type="InterPro" id="IPR001461">
    <property type="entry name" value="Aspartic_peptidase_A1"/>
</dbReference>
<evidence type="ECO:0000256" key="5">
    <source>
        <dbReference type="ARBA" id="ARBA00022801"/>
    </source>
</evidence>
<keyword evidence="5" id="KW-0378">Hydrolase</keyword>
<dbReference type="EMBL" id="LNYP01000029">
    <property type="protein sequence ID" value="KTD37804.1"/>
    <property type="molecule type" value="Genomic_DNA"/>
</dbReference>
<name>A0A0W0WZQ2_9GAMM</name>
<dbReference type="AlphaFoldDB" id="A0A0W0WZQ2"/>
<keyword evidence="3" id="KW-0732">Signal</keyword>
<evidence type="ECO:0000256" key="1">
    <source>
        <dbReference type="ARBA" id="ARBA00007447"/>
    </source>
</evidence>
<keyword evidence="4" id="KW-0064">Aspartyl protease</keyword>
<comment type="caution">
    <text evidence="8">The sequence shown here is derived from an EMBL/GenBank/DDBJ whole genome shotgun (WGS) entry which is preliminary data.</text>
</comment>
<dbReference type="RefSeq" id="WP_035893531.1">
    <property type="nucleotide sequence ID" value="NZ_LCUA01000002.1"/>
</dbReference>
<dbReference type="GO" id="GO:0006508">
    <property type="term" value="P:proteolysis"/>
    <property type="evidence" value="ECO:0007669"/>
    <property type="project" value="UniProtKB-KW"/>
</dbReference>
<gene>
    <name evidence="8" type="ORF">Loak_1480</name>
</gene>
<protein>
    <recommendedName>
        <fullName evidence="7">Peptidase A1 domain-containing protein</fullName>
    </recommendedName>
</protein>
<evidence type="ECO:0000313" key="8">
    <source>
        <dbReference type="EMBL" id="KTD37804.1"/>
    </source>
</evidence>
<keyword evidence="2" id="KW-0645">Protease</keyword>
<dbReference type="PANTHER" id="PTHR47965">
    <property type="entry name" value="ASPARTYL PROTEASE-RELATED"/>
    <property type="match status" value="1"/>
</dbReference>
<dbReference type="CDD" id="cd05471">
    <property type="entry name" value="pepsin_like"/>
    <property type="match status" value="1"/>
</dbReference>
<evidence type="ECO:0000256" key="2">
    <source>
        <dbReference type="ARBA" id="ARBA00022670"/>
    </source>
</evidence>
<dbReference type="GO" id="GO:0004190">
    <property type="term" value="F:aspartic-type endopeptidase activity"/>
    <property type="evidence" value="ECO:0007669"/>
    <property type="project" value="UniProtKB-KW"/>
</dbReference>
<evidence type="ECO:0000256" key="4">
    <source>
        <dbReference type="ARBA" id="ARBA00022750"/>
    </source>
</evidence>
<feature type="domain" description="Peptidase A1" evidence="7">
    <location>
        <begin position="40"/>
        <end position="262"/>
    </location>
</feature>
<dbReference type="Proteomes" id="UP000054858">
    <property type="component" value="Unassembled WGS sequence"/>
</dbReference>
<comment type="similarity">
    <text evidence="1">Belongs to the peptidase A1 family.</text>
</comment>
<organism evidence="8 9">
    <name type="scientific">Legionella oakridgensis</name>
    <dbReference type="NCBI Taxonomy" id="29423"/>
    <lineage>
        <taxon>Bacteria</taxon>
        <taxon>Pseudomonadati</taxon>
        <taxon>Pseudomonadota</taxon>
        <taxon>Gammaproteobacteria</taxon>
        <taxon>Legionellales</taxon>
        <taxon>Legionellaceae</taxon>
        <taxon>Legionella</taxon>
    </lineage>
</organism>
<dbReference type="InterPro" id="IPR001969">
    <property type="entry name" value="Aspartic_peptidase_AS"/>
</dbReference>
<dbReference type="InterPro" id="IPR034164">
    <property type="entry name" value="Pepsin-like_dom"/>
</dbReference>
<dbReference type="InterPro" id="IPR021109">
    <property type="entry name" value="Peptidase_aspartic_dom_sf"/>
</dbReference>
<dbReference type="Gene3D" id="2.40.70.10">
    <property type="entry name" value="Acid Proteases"/>
    <property type="match status" value="2"/>
</dbReference>
<dbReference type="Pfam" id="PF00026">
    <property type="entry name" value="Asp"/>
    <property type="match status" value="1"/>
</dbReference>
<evidence type="ECO:0000259" key="7">
    <source>
        <dbReference type="Pfam" id="PF00026"/>
    </source>
</evidence>
<evidence type="ECO:0000313" key="9">
    <source>
        <dbReference type="Proteomes" id="UP000054858"/>
    </source>
</evidence>
<evidence type="ECO:0000256" key="3">
    <source>
        <dbReference type="ARBA" id="ARBA00022729"/>
    </source>
</evidence>
<reference evidence="8 9" key="1">
    <citation type="submission" date="2015-11" db="EMBL/GenBank/DDBJ databases">
        <title>Genomic analysis of 38 Legionella species identifies large and diverse effector repertoires.</title>
        <authorList>
            <person name="Burstein D."/>
            <person name="Amaro F."/>
            <person name="Zusman T."/>
            <person name="Lifshitz Z."/>
            <person name="Cohen O."/>
            <person name="Gilbert J.A."/>
            <person name="Pupko T."/>
            <person name="Shuman H.A."/>
            <person name="Segal G."/>
        </authorList>
    </citation>
    <scope>NUCLEOTIDE SEQUENCE [LARGE SCALE GENOMIC DNA]</scope>
    <source>
        <strain evidence="8 9">Oak Ridge-10</strain>
    </source>
</reference>
<dbReference type="SUPFAM" id="SSF50630">
    <property type="entry name" value="Acid proteases"/>
    <property type="match status" value="1"/>
</dbReference>
<evidence type="ECO:0000256" key="6">
    <source>
        <dbReference type="ARBA" id="ARBA00023145"/>
    </source>
</evidence>
<dbReference type="PANTHER" id="PTHR47965:SF12">
    <property type="entry name" value="ASPARTIC PROTEINASE 3-RELATED"/>
    <property type="match status" value="1"/>
</dbReference>
<keyword evidence="6" id="KW-0865">Zymogen</keyword>
<proteinExistence type="inferred from homology"/>
<dbReference type="PATRIC" id="fig|29423.5.peg.1553"/>
<sequence>MTFGFIRGLFLFFSLMPLVFAKNISGITIPLHYYPQYGIYTATVEVGKKNQQTVEAIVDTGSSNVVFTADESYCPSCKKALTKGAINPEKMDIYNTNKTLFLNYGSAKDTATIYIAPIQYSEDKQLAMEIFVLKDSNQPSSIIGMIHHDLRESMIKFTPFLVKLTDNFNKYSELTFVLCANQGKSYYHLGPMKLPTSSFQSQLLPSKFYEINTAGFFTHDKKPIATPDNKLSGAILDTGTGGFILLTQNLYKPLFDYIYAHAGNKNKKLNAKFWSNNYCILQKDIDFKSFPTVKIGFQSIDKKSIYYLTLPPTTYINQAGCDEGYVRLVFMAGLVPNHPTAKRNHHRYSSANTIPQMIIGTSLLDDYALRIDYKNPPNVTFYDNHTLCIK</sequence>
<dbReference type="InterPro" id="IPR033121">
    <property type="entry name" value="PEPTIDASE_A1"/>
</dbReference>
<accession>A0A0W0WZQ2</accession>